<proteinExistence type="predicted"/>
<evidence type="ECO:0000313" key="3">
    <source>
        <dbReference type="Proteomes" id="UP001156389"/>
    </source>
</evidence>
<feature type="region of interest" description="Disordered" evidence="1">
    <location>
        <begin position="1"/>
        <end position="25"/>
    </location>
</feature>
<sequence length="124" mass="12546">MTDACGCGDAEMATAEGEEEHEPEELWKVSELRAAAAAGALLAADRIDGRPVRRPTRRPSSAAGNPRMAYSFTADAPACVALTLTGLITAARAEASPAICVRAGGPRSTSPTSSSCSAASPSSP</sequence>
<dbReference type="EMBL" id="JAJAGO010000008">
    <property type="protein sequence ID" value="MCT2592035.1"/>
    <property type="molecule type" value="Genomic_DNA"/>
</dbReference>
<gene>
    <name evidence="2" type="ORF">LHJ74_19365</name>
</gene>
<comment type="caution">
    <text evidence="2">The sequence shown here is derived from an EMBL/GenBank/DDBJ whole genome shotgun (WGS) entry which is preliminary data.</text>
</comment>
<dbReference type="Proteomes" id="UP001156389">
    <property type="component" value="Unassembled WGS sequence"/>
</dbReference>
<feature type="compositionally biased region" description="Low complexity" evidence="1">
    <location>
        <begin position="108"/>
        <end position="124"/>
    </location>
</feature>
<evidence type="ECO:0000256" key="1">
    <source>
        <dbReference type="SAM" id="MobiDB-lite"/>
    </source>
</evidence>
<evidence type="ECO:0000313" key="2">
    <source>
        <dbReference type="EMBL" id="MCT2592035.1"/>
    </source>
</evidence>
<dbReference type="RefSeq" id="WP_260219350.1">
    <property type="nucleotide sequence ID" value="NZ_JAJAGO010000008.1"/>
</dbReference>
<protein>
    <submittedName>
        <fullName evidence="2">Uncharacterized protein</fullName>
    </submittedName>
</protein>
<keyword evidence="3" id="KW-1185">Reference proteome</keyword>
<feature type="region of interest" description="Disordered" evidence="1">
    <location>
        <begin position="46"/>
        <end position="67"/>
    </location>
</feature>
<reference evidence="2 3" key="1">
    <citation type="submission" date="2021-10" db="EMBL/GenBank/DDBJ databases">
        <title>Streptomyces gossypii sp. nov., isolated from soil collected from cotton field.</title>
        <authorList>
            <person name="Ge X."/>
            <person name="Chen X."/>
            <person name="Liu W."/>
        </authorList>
    </citation>
    <scope>NUCLEOTIDE SEQUENCE [LARGE SCALE GENOMIC DNA]</scope>
    <source>
        <strain evidence="2 3">N2-109</strain>
    </source>
</reference>
<feature type="region of interest" description="Disordered" evidence="1">
    <location>
        <begin position="101"/>
        <end position="124"/>
    </location>
</feature>
<accession>A0ABT2JVW6</accession>
<organism evidence="2 3">
    <name type="scientific">Streptomyces gossypii</name>
    <dbReference type="NCBI Taxonomy" id="2883101"/>
    <lineage>
        <taxon>Bacteria</taxon>
        <taxon>Bacillati</taxon>
        <taxon>Actinomycetota</taxon>
        <taxon>Actinomycetes</taxon>
        <taxon>Kitasatosporales</taxon>
        <taxon>Streptomycetaceae</taxon>
        <taxon>Streptomyces</taxon>
    </lineage>
</organism>
<name>A0ABT2JVW6_9ACTN</name>